<keyword evidence="2" id="KW-1185">Reference proteome</keyword>
<dbReference type="Proteomes" id="UP000663444">
    <property type="component" value="Chromosome"/>
</dbReference>
<protein>
    <submittedName>
        <fullName evidence="1">Uncharacterized protein</fullName>
    </submittedName>
</protein>
<accession>A0A974SS62</accession>
<dbReference type="KEGG" id="ares:IWH25_09490"/>
<gene>
    <name evidence="1" type="ORF">IWH25_09490</name>
</gene>
<proteinExistence type="predicted"/>
<evidence type="ECO:0000313" key="2">
    <source>
        <dbReference type="Proteomes" id="UP000663444"/>
    </source>
</evidence>
<organism evidence="1 2">
    <name type="scientific">Azospira restricta</name>
    <dbReference type="NCBI Taxonomy" id="404405"/>
    <lineage>
        <taxon>Bacteria</taxon>
        <taxon>Pseudomonadati</taxon>
        <taxon>Pseudomonadota</taxon>
        <taxon>Betaproteobacteria</taxon>
        <taxon>Rhodocyclales</taxon>
        <taxon>Rhodocyclaceae</taxon>
        <taxon>Azospira</taxon>
    </lineage>
</organism>
<dbReference type="AlphaFoldDB" id="A0A974SS62"/>
<evidence type="ECO:0000313" key="1">
    <source>
        <dbReference type="EMBL" id="QRJ65528.1"/>
    </source>
</evidence>
<name>A0A974SS62_9RHOO</name>
<reference evidence="1" key="1">
    <citation type="submission" date="2020-11" db="EMBL/GenBank/DDBJ databases">
        <title>Azospira restricta DSM 18626 genome sequence.</title>
        <authorList>
            <person name="Moe W.M."/>
        </authorList>
    </citation>
    <scope>NUCLEOTIDE SEQUENCE</scope>
    <source>
        <strain evidence="1">DSM 18626</strain>
    </source>
</reference>
<dbReference type="RefSeq" id="WP_203389058.1">
    <property type="nucleotide sequence ID" value="NZ_CP064781.1"/>
</dbReference>
<dbReference type="EMBL" id="CP064781">
    <property type="protein sequence ID" value="QRJ65528.1"/>
    <property type="molecule type" value="Genomic_DNA"/>
</dbReference>
<sequence length="90" mass="9976">MLCLEDCLDFCELDQDEVAAIAEHEHVPTIVAAEMGCELLKSDAGVARLHLMILDDIEIALKHGRVEHAGELVATYQHFQRAHPLQTSSL</sequence>